<organism evidence="1">
    <name type="scientific">viral metagenome</name>
    <dbReference type="NCBI Taxonomy" id="1070528"/>
    <lineage>
        <taxon>unclassified sequences</taxon>
        <taxon>metagenomes</taxon>
        <taxon>organismal metagenomes</taxon>
    </lineage>
</organism>
<reference evidence="1" key="1">
    <citation type="submission" date="2020-03" db="EMBL/GenBank/DDBJ databases">
        <title>The deep terrestrial virosphere.</title>
        <authorList>
            <person name="Holmfeldt K."/>
            <person name="Nilsson E."/>
            <person name="Simone D."/>
            <person name="Lopez-Fernandez M."/>
            <person name="Wu X."/>
            <person name="de Brujin I."/>
            <person name="Lundin D."/>
            <person name="Andersson A."/>
            <person name="Bertilsson S."/>
            <person name="Dopson M."/>
        </authorList>
    </citation>
    <scope>NUCLEOTIDE SEQUENCE</scope>
    <source>
        <strain evidence="1">MM415A03736</strain>
        <strain evidence="2">MM415B07323</strain>
    </source>
</reference>
<sequence length="93" mass="10681">MNKLKIIKNQLVKITFLDAESHPSWTYPQNYESVIKQKNRLYAYGLLLNKDKNYTCIAMGYNDEGGILNIQRIPTGSIESIKKINQPNDCETS</sequence>
<dbReference type="AlphaFoldDB" id="A0A6M3JKT7"/>
<evidence type="ECO:0000313" key="2">
    <source>
        <dbReference type="EMBL" id="QJA96814.1"/>
    </source>
</evidence>
<dbReference type="EMBL" id="MT141792">
    <property type="protein sequence ID" value="QJA70436.1"/>
    <property type="molecule type" value="Genomic_DNA"/>
</dbReference>
<evidence type="ECO:0000313" key="1">
    <source>
        <dbReference type="EMBL" id="QJA70436.1"/>
    </source>
</evidence>
<dbReference type="EMBL" id="MT143436">
    <property type="protein sequence ID" value="QJA96814.1"/>
    <property type="molecule type" value="Genomic_DNA"/>
</dbReference>
<accession>A0A6M3JKT7</accession>
<name>A0A6M3JKT7_9ZZZZ</name>
<protein>
    <submittedName>
        <fullName evidence="1">Uncharacterized protein</fullName>
    </submittedName>
</protein>
<gene>
    <name evidence="1" type="ORF">MM415A03736_0009</name>
    <name evidence="2" type="ORF">MM415B07323_0003</name>
</gene>
<proteinExistence type="predicted"/>